<reference evidence="7" key="1">
    <citation type="submission" date="2022-04" db="EMBL/GenBank/DDBJ databases">
        <title>Halobacillus sp. isolated from saltern.</title>
        <authorList>
            <person name="Won M."/>
            <person name="Lee C.-M."/>
            <person name="Woen H.-Y."/>
            <person name="Kwon S.-W."/>
        </authorList>
    </citation>
    <scope>NUCLEOTIDE SEQUENCE</scope>
    <source>
        <strain evidence="7">SSHM10-5</strain>
    </source>
</reference>
<dbReference type="PANTHER" id="PTHR47737">
    <property type="entry name" value="GLYCINE BETAINE/PROLINE BETAINE TRANSPORT SYSTEM PERMEASE PROTEIN PROW"/>
    <property type="match status" value="1"/>
</dbReference>
<evidence type="ECO:0000259" key="6">
    <source>
        <dbReference type="Pfam" id="PF04069"/>
    </source>
</evidence>
<dbReference type="Gene3D" id="3.40.190.100">
    <property type="entry name" value="Glycine betaine-binding periplasmic protein, domain 2"/>
    <property type="match status" value="1"/>
</dbReference>
<protein>
    <submittedName>
        <fullName evidence="7">Glycine/betaine ABC transporter</fullName>
    </submittedName>
</protein>
<dbReference type="InterPro" id="IPR007210">
    <property type="entry name" value="ABC_Gly_betaine_transp_sub-bd"/>
</dbReference>
<evidence type="ECO:0000313" key="8">
    <source>
        <dbReference type="Proteomes" id="UP000830326"/>
    </source>
</evidence>
<feature type="signal peptide" evidence="5">
    <location>
        <begin position="1"/>
        <end position="21"/>
    </location>
</feature>
<evidence type="ECO:0000256" key="1">
    <source>
        <dbReference type="ARBA" id="ARBA00004236"/>
    </source>
</evidence>
<sequence length="309" mass="34285">MINIKWKNLGIIVGLSLSLVAAGCGQGDTDDTTNNANDSGDEAPNYSEEVEYTITGIEPGAGITELAKNTLEEYENLEGWTLQESSTAGMIGALQEAIQNEEPIVVTGWTPHWIFSQYDLKFLEDPKGTLGKTENINTIVRKGLEEDMPIAYQILDRFHWEPKDMETVMLEAQESSFEEAAKNWVEENSDKVDEWTKGVDKVDGKEIVLVSTLWESERASGNVMKVVLEQQGYEVSLKTVAPAIVFQSIAGADADATVAPWLPTTHGSFYEKYKEDFVDLGENLTGTKNGFVVPEYMDIESIEDLQPKE</sequence>
<dbReference type="PROSITE" id="PS51257">
    <property type="entry name" value="PROKAR_LIPOPROTEIN"/>
    <property type="match status" value="1"/>
</dbReference>
<keyword evidence="3" id="KW-1003">Cell membrane</keyword>
<keyword evidence="4" id="KW-0472">Membrane</keyword>
<evidence type="ECO:0000256" key="4">
    <source>
        <dbReference type="ARBA" id="ARBA00023136"/>
    </source>
</evidence>
<evidence type="ECO:0000313" key="7">
    <source>
        <dbReference type="EMBL" id="UOR13720.1"/>
    </source>
</evidence>
<feature type="domain" description="ABC-type glycine betaine transport system substrate-binding" evidence="6">
    <location>
        <begin position="205"/>
        <end position="307"/>
    </location>
</feature>
<proteinExistence type="predicted"/>
<feature type="domain" description="ABC-type glycine betaine transport system substrate-binding" evidence="6">
    <location>
        <begin position="44"/>
        <end position="187"/>
    </location>
</feature>
<feature type="chain" id="PRO_5046288762" evidence="5">
    <location>
        <begin position="22"/>
        <end position="309"/>
    </location>
</feature>
<dbReference type="RefSeq" id="WP_245035498.1">
    <property type="nucleotide sequence ID" value="NZ_CP095075.1"/>
</dbReference>
<dbReference type="Gene3D" id="3.10.105.10">
    <property type="entry name" value="Dipeptide-binding Protein, Domain 3"/>
    <property type="match status" value="1"/>
</dbReference>
<keyword evidence="2" id="KW-0813">Transport</keyword>
<gene>
    <name evidence="7" type="ORF">MUO15_09915</name>
</gene>
<comment type="subcellular location">
    <subcellularLocation>
        <location evidence="1">Cell membrane</location>
    </subcellularLocation>
</comment>
<dbReference type="SUPFAM" id="SSF53850">
    <property type="entry name" value="Periplasmic binding protein-like II"/>
    <property type="match status" value="2"/>
</dbReference>
<evidence type="ECO:0000256" key="5">
    <source>
        <dbReference type="SAM" id="SignalP"/>
    </source>
</evidence>
<evidence type="ECO:0000256" key="2">
    <source>
        <dbReference type="ARBA" id="ARBA00022448"/>
    </source>
</evidence>
<evidence type="ECO:0000256" key="3">
    <source>
        <dbReference type="ARBA" id="ARBA00022475"/>
    </source>
</evidence>
<keyword evidence="5" id="KW-0732">Signal</keyword>
<accession>A0ABY4HFM8</accession>
<dbReference type="PANTHER" id="PTHR47737:SF1">
    <property type="entry name" value="GLYCINE BETAINE_PROLINE BETAINE TRANSPORT SYSTEM PERMEASE PROTEIN PROW"/>
    <property type="match status" value="1"/>
</dbReference>
<organism evidence="7 8">
    <name type="scientific">Halobacillus amylolyticus</name>
    <dbReference type="NCBI Taxonomy" id="2932259"/>
    <lineage>
        <taxon>Bacteria</taxon>
        <taxon>Bacillati</taxon>
        <taxon>Bacillota</taxon>
        <taxon>Bacilli</taxon>
        <taxon>Bacillales</taxon>
        <taxon>Bacillaceae</taxon>
        <taxon>Halobacillus</taxon>
    </lineage>
</organism>
<dbReference type="Pfam" id="PF04069">
    <property type="entry name" value="OpuAC"/>
    <property type="match status" value="2"/>
</dbReference>
<keyword evidence="8" id="KW-1185">Reference proteome</keyword>
<dbReference type="EMBL" id="CP095075">
    <property type="protein sequence ID" value="UOR13720.1"/>
    <property type="molecule type" value="Genomic_DNA"/>
</dbReference>
<name>A0ABY4HFM8_9BACI</name>
<dbReference type="Proteomes" id="UP000830326">
    <property type="component" value="Chromosome"/>
</dbReference>